<comment type="caution">
    <text evidence="1">The sequence shown here is derived from an EMBL/GenBank/DDBJ whole genome shotgun (WGS) entry which is preliminary data.</text>
</comment>
<name>A0ACB8S4T2_9AGAM</name>
<dbReference type="EMBL" id="MU275855">
    <property type="protein sequence ID" value="KAI0051108.1"/>
    <property type="molecule type" value="Genomic_DNA"/>
</dbReference>
<dbReference type="Proteomes" id="UP000814033">
    <property type="component" value="Unassembled WGS sequence"/>
</dbReference>
<gene>
    <name evidence="1" type="ORF">FA95DRAFT_1593534</name>
</gene>
<protein>
    <submittedName>
        <fullName evidence="1">Uncharacterized protein</fullName>
    </submittedName>
</protein>
<accession>A0ACB8S4T2</accession>
<organism evidence="1 2">
    <name type="scientific">Auriscalpium vulgare</name>
    <dbReference type="NCBI Taxonomy" id="40419"/>
    <lineage>
        <taxon>Eukaryota</taxon>
        <taxon>Fungi</taxon>
        <taxon>Dikarya</taxon>
        <taxon>Basidiomycota</taxon>
        <taxon>Agaricomycotina</taxon>
        <taxon>Agaricomycetes</taxon>
        <taxon>Russulales</taxon>
        <taxon>Auriscalpiaceae</taxon>
        <taxon>Auriscalpium</taxon>
    </lineage>
</organism>
<sequence length="492" mass="51199">MLVAALALAALLAFGPQAVLCNFLTITFSPIAQCGAFNVSFVGGKPPSALPLALTVLPFNSTSPISIPIPETAWNNVTSTGAFVTFLPLSAGTTFLASLDDANGNGAASVSDIIRISPSDNTSCLATTTPSTTKPLFTLASPVGQCLPFNVSFDTTVDSQPPSVRAFVRKGSSFRVQPQAIANPPGVGTYLMTAVRTQEMALLFADSKGNRQISDVLTVQGDTSSSTSCFNFTTPATPVGSARSTSGLSRSTVVAIVATCAVILGVITLLVVVWVRREARRRAVTLDKGISSANIEAAMPPPQEKPYRYNFAAPEPAQLRPDPPQQGRYLMDPPYPTDQYSSLSPSSDSPRSNNAGERSRLQLPADAQPGRLGRSLTASVTPSTRPVSSLDIEGILETAEARSPSEAQYALASPRSAYLSPRSPPTTGRSPGQLGSRSTQALDVPLSATPSGRFSGMSAVSQGDPRAAAQPVLARGNSAGNPFIESGGGRAR</sequence>
<proteinExistence type="predicted"/>
<keyword evidence="2" id="KW-1185">Reference proteome</keyword>
<reference evidence="1" key="1">
    <citation type="submission" date="2021-02" db="EMBL/GenBank/DDBJ databases">
        <authorList>
            <consortium name="DOE Joint Genome Institute"/>
            <person name="Ahrendt S."/>
            <person name="Looney B.P."/>
            <person name="Miyauchi S."/>
            <person name="Morin E."/>
            <person name="Drula E."/>
            <person name="Courty P.E."/>
            <person name="Chicoki N."/>
            <person name="Fauchery L."/>
            <person name="Kohler A."/>
            <person name="Kuo A."/>
            <person name="Labutti K."/>
            <person name="Pangilinan J."/>
            <person name="Lipzen A."/>
            <person name="Riley R."/>
            <person name="Andreopoulos W."/>
            <person name="He G."/>
            <person name="Johnson J."/>
            <person name="Barry K.W."/>
            <person name="Grigoriev I.V."/>
            <person name="Nagy L."/>
            <person name="Hibbett D."/>
            <person name="Henrissat B."/>
            <person name="Matheny P.B."/>
            <person name="Labbe J."/>
            <person name="Martin F."/>
        </authorList>
    </citation>
    <scope>NUCLEOTIDE SEQUENCE</scope>
    <source>
        <strain evidence="1">FP105234-sp</strain>
    </source>
</reference>
<evidence type="ECO:0000313" key="2">
    <source>
        <dbReference type="Proteomes" id="UP000814033"/>
    </source>
</evidence>
<reference evidence="1" key="2">
    <citation type="journal article" date="2022" name="New Phytol.">
        <title>Evolutionary transition to the ectomycorrhizal habit in the genomes of a hyperdiverse lineage of mushroom-forming fungi.</title>
        <authorList>
            <person name="Looney B."/>
            <person name="Miyauchi S."/>
            <person name="Morin E."/>
            <person name="Drula E."/>
            <person name="Courty P.E."/>
            <person name="Kohler A."/>
            <person name="Kuo A."/>
            <person name="LaButti K."/>
            <person name="Pangilinan J."/>
            <person name="Lipzen A."/>
            <person name="Riley R."/>
            <person name="Andreopoulos W."/>
            <person name="He G."/>
            <person name="Johnson J."/>
            <person name="Nolan M."/>
            <person name="Tritt A."/>
            <person name="Barry K.W."/>
            <person name="Grigoriev I.V."/>
            <person name="Nagy L.G."/>
            <person name="Hibbett D."/>
            <person name="Henrissat B."/>
            <person name="Matheny P.B."/>
            <person name="Labbe J."/>
            <person name="Martin F.M."/>
        </authorList>
    </citation>
    <scope>NUCLEOTIDE SEQUENCE</scope>
    <source>
        <strain evidence="1">FP105234-sp</strain>
    </source>
</reference>
<evidence type="ECO:0000313" key="1">
    <source>
        <dbReference type="EMBL" id="KAI0051108.1"/>
    </source>
</evidence>